<gene>
    <name evidence="2" type="primary">amaP</name>
    <name evidence="2" type="ORF">GTO91_01785</name>
</gene>
<dbReference type="Proteomes" id="UP000463470">
    <property type="component" value="Unassembled WGS sequence"/>
</dbReference>
<feature type="transmembrane region" description="Helical" evidence="1">
    <location>
        <begin position="56"/>
        <end position="74"/>
    </location>
</feature>
<sequence>MEGPSRPLAFLVALPPAAIAIIIVAAAFSGGGGADAGGADTVERYLTTWRQGGVRATWAVGAIFYLILAGWFLFRAWPRPMKGMTILARTPHGKVQISRLAIEGLIRGAVAGFVGIRGLRVRIHTVSDGITIALHVASDLKVGLPALGEKIQQATRHVLESSTGMEPKEIQITFDPVEEERKSRLR</sequence>
<evidence type="ECO:0000313" key="2">
    <source>
        <dbReference type="EMBL" id="MZP28454.1"/>
    </source>
</evidence>
<keyword evidence="1" id="KW-0812">Transmembrane</keyword>
<feature type="transmembrane region" description="Helical" evidence="1">
    <location>
        <begin position="7"/>
        <end position="28"/>
    </location>
</feature>
<evidence type="ECO:0000313" key="3">
    <source>
        <dbReference type="Proteomes" id="UP000463470"/>
    </source>
</evidence>
<accession>A0A845L100</accession>
<comment type="caution">
    <text evidence="2">The sequence shown here is derived from an EMBL/GenBank/DDBJ whole genome shotgun (WGS) entry which is preliminary data.</text>
</comment>
<keyword evidence="1" id="KW-1133">Transmembrane helix</keyword>
<keyword evidence="3" id="KW-1185">Reference proteome</keyword>
<dbReference type="EMBL" id="WXEY01000001">
    <property type="protein sequence ID" value="MZP28454.1"/>
    <property type="molecule type" value="Genomic_DNA"/>
</dbReference>
<dbReference type="AlphaFoldDB" id="A0A845L100"/>
<protein>
    <submittedName>
        <fullName evidence="2">Alkaline shock response membrane anchor protein AmaP</fullName>
    </submittedName>
</protein>
<dbReference type="NCBIfam" id="NF033218">
    <property type="entry name" value="anchor_AmaP"/>
    <property type="match status" value="1"/>
</dbReference>
<name>A0A845L100_9FIRM</name>
<evidence type="ECO:0000256" key="1">
    <source>
        <dbReference type="SAM" id="Phobius"/>
    </source>
</evidence>
<dbReference type="OrthoDB" id="2082694at2"/>
<keyword evidence="1" id="KW-0472">Membrane</keyword>
<reference evidence="2 3" key="1">
    <citation type="submission" date="2020-01" db="EMBL/GenBank/DDBJ databases">
        <title>Whole-genome sequence of Heliobacterium undosum DSM 13378.</title>
        <authorList>
            <person name="Kyndt J.A."/>
            <person name="Meyer T.E."/>
        </authorList>
    </citation>
    <scope>NUCLEOTIDE SEQUENCE [LARGE SCALE GENOMIC DNA]</scope>
    <source>
        <strain evidence="2 3">DSM 13378</strain>
    </source>
</reference>
<dbReference type="RefSeq" id="WP_161253902.1">
    <property type="nucleotide sequence ID" value="NZ_WXEY01000001.1"/>
</dbReference>
<proteinExistence type="predicted"/>
<organism evidence="2 3">
    <name type="scientific">Heliomicrobium undosum</name>
    <dbReference type="NCBI Taxonomy" id="121734"/>
    <lineage>
        <taxon>Bacteria</taxon>
        <taxon>Bacillati</taxon>
        <taxon>Bacillota</taxon>
        <taxon>Clostridia</taxon>
        <taxon>Eubacteriales</taxon>
        <taxon>Heliobacteriaceae</taxon>
        <taxon>Heliomicrobium</taxon>
    </lineage>
</organism>